<feature type="region of interest" description="Disordered" evidence="1">
    <location>
        <begin position="215"/>
        <end position="253"/>
    </location>
</feature>
<comment type="caution">
    <text evidence="2">The sequence shown here is derived from an EMBL/GenBank/DDBJ whole genome shotgun (WGS) entry which is preliminary data.</text>
</comment>
<name>A0A830HP19_9CHLO</name>
<feature type="compositionally biased region" description="Low complexity" evidence="1">
    <location>
        <begin position="223"/>
        <end position="239"/>
    </location>
</feature>
<evidence type="ECO:0000313" key="3">
    <source>
        <dbReference type="Proteomes" id="UP000660262"/>
    </source>
</evidence>
<protein>
    <submittedName>
        <fullName evidence="2">Uncharacterized protein</fullName>
    </submittedName>
</protein>
<evidence type="ECO:0000256" key="1">
    <source>
        <dbReference type="SAM" id="MobiDB-lite"/>
    </source>
</evidence>
<dbReference type="AlphaFoldDB" id="A0A830HP19"/>
<accession>A0A830HP19</accession>
<gene>
    <name evidence="2" type="ORF">PPROV_000556300</name>
</gene>
<keyword evidence="3" id="KW-1185">Reference proteome</keyword>
<evidence type="ECO:0000313" key="2">
    <source>
        <dbReference type="EMBL" id="GHP06819.1"/>
    </source>
</evidence>
<sequence>MELPALLEVEDLGGPVLNLQRDLLHGDHVKHIMDAPRGLVEAVLALRNRLKLGSDDAILASTAICGHSAWISVGKEARDEANQGNWDVLRHSDGAAIGECLVAALVAYSPPILSAASWLRWPSIRNEQCEAASSEEVRRALLTLTSPARMCVALACDVVSLLSSNGGDKVLCALARALTDGDEHATLAAMRIMRTLMEDGTSERGARLTALERELTSFDTPGSSDAAPTSLLSTSTSPPREGARAELPPLLAP</sequence>
<reference evidence="2" key="1">
    <citation type="submission" date="2020-10" db="EMBL/GenBank/DDBJ databases">
        <title>Unveiling of a novel bifunctional photoreceptor, Dualchrome1, isolated from a cosmopolitan green alga.</title>
        <authorList>
            <person name="Suzuki S."/>
            <person name="Kawachi M."/>
        </authorList>
    </citation>
    <scope>NUCLEOTIDE SEQUENCE</scope>
    <source>
        <strain evidence="2">NIES 2893</strain>
    </source>
</reference>
<dbReference type="EMBL" id="BNJQ01000014">
    <property type="protein sequence ID" value="GHP06819.1"/>
    <property type="molecule type" value="Genomic_DNA"/>
</dbReference>
<proteinExistence type="predicted"/>
<dbReference type="Proteomes" id="UP000660262">
    <property type="component" value="Unassembled WGS sequence"/>
</dbReference>
<organism evidence="2 3">
    <name type="scientific">Pycnococcus provasolii</name>
    <dbReference type="NCBI Taxonomy" id="41880"/>
    <lineage>
        <taxon>Eukaryota</taxon>
        <taxon>Viridiplantae</taxon>
        <taxon>Chlorophyta</taxon>
        <taxon>Pseudoscourfieldiophyceae</taxon>
        <taxon>Pseudoscourfieldiales</taxon>
        <taxon>Pycnococcaceae</taxon>
        <taxon>Pycnococcus</taxon>
    </lineage>
</organism>